<proteinExistence type="predicted"/>
<evidence type="ECO:0000313" key="1">
    <source>
        <dbReference type="EMBL" id="EIJ65762.1"/>
    </source>
</evidence>
<dbReference type="EMBL" id="AEXL02000098">
    <property type="protein sequence ID" value="EIJ65762.1"/>
    <property type="molecule type" value="Genomic_DNA"/>
</dbReference>
<protein>
    <submittedName>
        <fullName evidence="1">Uncharacterized protein</fullName>
    </submittedName>
</protein>
<organism evidence="1 2">
    <name type="scientific">Candidatus Nitrosopumilus salarius BD31</name>
    <dbReference type="NCBI Taxonomy" id="859350"/>
    <lineage>
        <taxon>Archaea</taxon>
        <taxon>Nitrososphaerota</taxon>
        <taxon>Nitrososphaeria</taxon>
        <taxon>Nitrosopumilales</taxon>
        <taxon>Nitrosopumilaceae</taxon>
        <taxon>Nitrosopumilus</taxon>
    </lineage>
</organism>
<sequence>MNLIFHINLKKSNKTTFVPETIRQKPHFCGLLSNFVAFFCGISRLKNTTI</sequence>
<keyword evidence="2" id="KW-1185">Reference proteome</keyword>
<accession>I3D219</accession>
<dbReference type="Proteomes" id="UP000003423">
    <property type="component" value="Unassembled WGS sequence"/>
</dbReference>
<evidence type="ECO:0000313" key="2">
    <source>
        <dbReference type="Proteomes" id="UP000003423"/>
    </source>
</evidence>
<name>I3D219_9ARCH</name>
<comment type="caution">
    <text evidence="1">The sequence shown here is derived from an EMBL/GenBank/DDBJ whole genome shotgun (WGS) entry which is preliminary data.</text>
</comment>
<dbReference type="AlphaFoldDB" id="I3D219"/>
<reference evidence="1 2" key="1">
    <citation type="journal article" date="2012" name="J. Bacteriol.">
        <title>Genome sequence of "Candidatus Nitrosopumilus salaria" BD31, an ammonia-oxidizing archaeon from the San Francisco Bay estuary.</title>
        <authorList>
            <person name="Mosier A.C."/>
            <person name="Allen E.E."/>
            <person name="Kim M."/>
            <person name="Ferriera S."/>
            <person name="Francis C.A."/>
        </authorList>
    </citation>
    <scope>NUCLEOTIDE SEQUENCE [LARGE SCALE GENOMIC DNA]</scope>
    <source>
        <strain evidence="1 2">BD31</strain>
    </source>
</reference>
<gene>
    <name evidence="1" type="ORF">BD31_I0848</name>
</gene>